<comment type="caution">
    <text evidence="1">The sequence shown here is derived from an EMBL/GenBank/DDBJ whole genome shotgun (WGS) entry which is preliminary data.</text>
</comment>
<protein>
    <submittedName>
        <fullName evidence="1">Uncharacterized protein</fullName>
    </submittedName>
</protein>
<keyword evidence="2" id="KW-1185">Reference proteome</keyword>
<gene>
    <name evidence="1" type="ORF">SO694_00060235</name>
</gene>
<proteinExistence type="predicted"/>
<accession>A0ABR1FR46</accession>
<reference evidence="1 2" key="1">
    <citation type="submission" date="2024-03" db="EMBL/GenBank/DDBJ databases">
        <title>Aureococcus anophagefferens CCMP1851 and Kratosvirus quantuckense: Draft genome of a second virus-susceptible host strain in the model system.</title>
        <authorList>
            <person name="Chase E."/>
            <person name="Truchon A.R."/>
            <person name="Schepens W."/>
            <person name="Wilhelm S.W."/>
        </authorList>
    </citation>
    <scope>NUCLEOTIDE SEQUENCE [LARGE SCALE GENOMIC DNA]</scope>
    <source>
        <strain evidence="1 2">CCMP1851</strain>
    </source>
</reference>
<dbReference type="EMBL" id="JBBJCI010000286">
    <property type="protein sequence ID" value="KAK7236201.1"/>
    <property type="molecule type" value="Genomic_DNA"/>
</dbReference>
<dbReference type="Proteomes" id="UP001363151">
    <property type="component" value="Unassembled WGS sequence"/>
</dbReference>
<evidence type="ECO:0000313" key="2">
    <source>
        <dbReference type="Proteomes" id="UP001363151"/>
    </source>
</evidence>
<name>A0ABR1FR46_AURAN</name>
<sequence length="67" mass="7319">MAASHLAVVGKYAMTEFQRLLMTMPIHFSNTLAKTHVLDAGFIPLTTSLEDAITSMVALGIKPKMKK</sequence>
<organism evidence="1 2">
    <name type="scientific">Aureococcus anophagefferens</name>
    <name type="common">Harmful bloom alga</name>
    <dbReference type="NCBI Taxonomy" id="44056"/>
    <lineage>
        <taxon>Eukaryota</taxon>
        <taxon>Sar</taxon>
        <taxon>Stramenopiles</taxon>
        <taxon>Ochrophyta</taxon>
        <taxon>Pelagophyceae</taxon>
        <taxon>Pelagomonadales</taxon>
        <taxon>Pelagomonadaceae</taxon>
        <taxon>Aureococcus</taxon>
    </lineage>
</organism>
<evidence type="ECO:0000313" key="1">
    <source>
        <dbReference type="EMBL" id="KAK7236201.1"/>
    </source>
</evidence>